<dbReference type="PANTHER" id="PTHR33050:SF7">
    <property type="entry name" value="RIBONUCLEASE H"/>
    <property type="match status" value="1"/>
</dbReference>
<dbReference type="InterPro" id="IPR052055">
    <property type="entry name" value="Hepadnavirus_pol/RT"/>
</dbReference>
<evidence type="ECO:0000313" key="1">
    <source>
        <dbReference type="EMBL" id="EDO49901.1"/>
    </source>
</evidence>
<dbReference type="HOGENOM" id="CLU_1429599_0_0_1"/>
<dbReference type="AlphaFoldDB" id="A7RF62"/>
<dbReference type="PANTHER" id="PTHR33050">
    <property type="entry name" value="REVERSE TRANSCRIPTASE DOMAIN-CONTAINING PROTEIN"/>
    <property type="match status" value="1"/>
</dbReference>
<sequence>MGLRIKFAELPTQHNVYCSRLNEVEKHAIYSEITKLLKKGVIEPTGHTDAHAVKEKKGKSYSECFDNVSETLHLFDALGFVIRLDKSVFQPSQRLVFLGFIIDSVSMTVSLTEEKATGVLRNCNTLLRHQKPTIGKLVSSFPGVMYGPLHYRTLEKSKAINLRVAKGDFDKCMTISHDSRRELQWWCDNL</sequence>
<gene>
    <name evidence="1" type="ORF">NEMVEDRAFT_v1g196297</name>
</gene>
<dbReference type="Proteomes" id="UP000001593">
    <property type="component" value="Unassembled WGS sequence"/>
</dbReference>
<proteinExistence type="predicted"/>
<organism evidence="1 2">
    <name type="scientific">Nematostella vectensis</name>
    <name type="common">Starlet sea anemone</name>
    <dbReference type="NCBI Taxonomy" id="45351"/>
    <lineage>
        <taxon>Eukaryota</taxon>
        <taxon>Metazoa</taxon>
        <taxon>Cnidaria</taxon>
        <taxon>Anthozoa</taxon>
        <taxon>Hexacorallia</taxon>
        <taxon>Actiniaria</taxon>
        <taxon>Edwardsiidae</taxon>
        <taxon>Nematostella</taxon>
    </lineage>
</organism>
<dbReference type="PhylomeDB" id="A7RF62"/>
<dbReference type="EMBL" id="DS469507">
    <property type="protein sequence ID" value="EDO49901.1"/>
    <property type="molecule type" value="Genomic_DNA"/>
</dbReference>
<dbReference type="SUPFAM" id="SSF56672">
    <property type="entry name" value="DNA/RNA polymerases"/>
    <property type="match status" value="1"/>
</dbReference>
<dbReference type="InParanoid" id="A7RF62"/>
<dbReference type="InterPro" id="IPR043502">
    <property type="entry name" value="DNA/RNA_pol_sf"/>
</dbReference>
<evidence type="ECO:0000313" key="2">
    <source>
        <dbReference type="Proteomes" id="UP000001593"/>
    </source>
</evidence>
<accession>A7RF62</accession>
<name>A7RF62_NEMVE</name>
<keyword evidence="2" id="KW-1185">Reference proteome</keyword>
<dbReference type="eggNOG" id="ENOG502T5R9">
    <property type="taxonomic scope" value="Eukaryota"/>
</dbReference>
<reference evidence="1 2" key="1">
    <citation type="journal article" date="2007" name="Science">
        <title>Sea anemone genome reveals ancestral eumetazoan gene repertoire and genomic organization.</title>
        <authorList>
            <person name="Putnam N.H."/>
            <person name="Srivastava M."/>
            <person name="Hellsten U."/>
            <person name="Dirks B."/>
            <person name="Chapman J."/>
            <person name="Salamov A."/>
            <person name="Terry A."/>
            <person name="Shapiro H."/>
            <person name="Lindquist E."/>
            <person name="Kapitonov V.V."/>
            <person name="Jurka J."/>
            <person name="Genikhovich G."/>
            <person name="Grigoriev I.V."/>
            <person name="Lucas S.M."/>
            <person name="Steele R.E."/>
            <person name="Finnerty J.R."/>
            <person name="Technau U."/>
            <person name="Martindale M.Q."/>
            <person name="Rokhsar D.S."/>
        </authorList>
    </citation>
    <scope>NUCLEOTIDE SEQUENCE [LARGE SCALE GENOMIC DNA]</scope>
    <source>
        <strain evidence="2">CH2 X CH6</strain>
    </source>
</reference>
<protein>
    <submittedName>
        <fullName evidence="1">Uncharacterized protein</fullName>
    </submittedName>
</protein>